<dbReference type="InterPro" id="IPR029058">
    <property type="entry name" value="AB_hydrolase_fold"/>
</dbReference>
<dbReference type="AlphaFoldDB" id="A0A7R8APV7"/>
<reference evidence="3" key="2">
    <citation type="submission" date="2021-02" db="EMBL/GenBank/DDBJ databases">
        <title>Aspergillus puulaauensis MK2 genome sequence.</title>
        <authorList>
            <person name="Futagami T."/>
            <person name="Mori K."/>
            <person name="Kadooka C."/>
            <person name="Tanaka T."/>
        </authorList>
    </citation>
    <scope>NUCLEOTIDE SEQUENCE</scope>
    <source>
        <strain evidence="3">MK2</strain>
    </source>
</reference>
<keyword evidence="1" id="KW-0732">Signal</keyword>
<dbReference type="Pfam" id="PF00326">
    <property type="entry name" value="Peptidase_S9"/>
    <property type="match status" value="1"/>
</dbReference>
<gene>
    <name evidence="3" type="ORF">APUU_60552S</name>
</gene>
<dbReference type="GO" id="GO:0008236">
    <property type="term" value="F:serine-type peptidase activity"/>
    <property type="evidence" value="ECO:0007669"/>
    <property type="project" value="InterPro"/>
</dbReference>
<accession>A0A7R8APV7</accession>
<name>A0A7R8APV7_9EURO</name>
<dbReference type="OrthoDB" id="449091at2759"/>
<dbReference type="RefSeq" id="XP_041559698.1">
    <property type="nucleotide sequence ID" value="XM_041693805.1"/>
</dbReference>
<organism evidence="3 4">
    <name type="scientific">Aspergillus puulaauensis</name>
    <dbReference type="NCBI Taxonomy" id="1220207"/>
    <lineage>
        <taxon>Eukaryota</taxon>
        <taxon>Fungi</taxon>
        <taxon>Dikarya</taxon>
        <taxon>Ascomycota</taxon>
        <taxon>Pezizomycotina</taxon>
        <taxon>Eurotiomycetes</taxon>
        <taxon>Eurotiomycetidae</taxon>
        <taxon>Eurotiales</taxon>
        <taxon>Aspergillaceae</taxon>
        <taxon>Aspergillus</taxon>
    </lineage>
</organism>
<evidence type="ECO:0000256" key="1">
    <source>
        <dbReference type="ARBA" id="ARBA00022729"/>
    </source>
</evidence>
<keyword evidence="4" id="KW-1185">Reference proteome</keyword>
<dbReference type="GeneID" id="64977509"/>
<dbReference type="Gene3D" id="3.40.50.1820">
    <property type="entry name" value="alpha/beta hydrolase"/>
    <property type="match status" value="1"/>
</dbReference>
<feature type="domain" description="Peptidase S9 prolyl oligopeptidase catalytic" evidence="2">
    <location>
        <begin position="438"/>
        <end position="579"/>
    </location>
</feature>
<reference evidence="3" key="1">
    <citation type="submission" date="2021-01" db="EMBL/GenBank/DDBJ databases">
        <authorList>
            <consortium name="Aspergillus puulaauensis MK2 genome sequencing consortium"/>
            <person name="Kazuki M."/>
            <person name="Futagami T."/>
        </authorList>
    </citation>
    <scope>NUCLEOTIDE SEQUENCE</scope>
    <source>
        <strain evidence="3">MK2</strain>
    </source>
</reference>
<dbReference type="GO" id="GO:0006508">
    <property type="term" value="P:proteolysis"/>
    <property type="evidence" value="ECO:0007669"/>
    <property type="project" value="InterPro"/>
</dbReference>
<dbReference type="EMBL" id="AP024448">
    <property type="protein sequence ID" value="BCS27504.1"/>
    <property type="molecule type" value="Genomic_DNA"/>
</dbReference>
<dbReference type="SUPFAM" id="SSF53474">
    <property type="entry name" value="alpha/beta-Hydrolases"/>
    <property type="match status" value="1"/>
</dbReference>
<dbReference type="KEGG" id="apuu:APUU_60552S"/>
<dbReference type="PANTHER" id="PTHR43037:SF4">
    <property type="entry name" value="PEPTIDASE S9 PROLYL OLIGOPEPTIDASE CATALYTIC DOMAIN-CONTAINING PROTEIN"/>
    <property type="match status" value="1"/>
</dbReference>
<proteinExistence type="predicted"/>
<sequence length="920" mass="103282">MHRAMYYSSAYFSKILVHVVLFRSALCSVWSLGPQFLTPQYPLDEISSNVYFSEKWQVLGPFQCGTREAIWGTDPLEYWGGFTNLSFHEEAGFNSPLATDGIVRWDSVWANVTNSLPEQSRAELMVDFPQINWKFLQSVYGWSALQYQAWVRGYINLSGSNYQAVGIFTDGILDLFMDGRRYFGGDFYSYRRAPLILGLPPGEHVIELRLIRDVRALGGQGDPTINVVLEAGIRYELLTIDERSLLLPEATDWHFGSTWGSVNVQNNAAEWVEVLSLSCPDFPLEMSAPLPLAPYQTRPLPFRFMGRSPLSARFSVDIRYRVVQDGKTWVQSFIIKVINKTFSEPQRLTYIHPAGIVSYAILRPPPLDSPCLLNKTTIFLPIIIGLHGAGLEADSEQIRRMLDLAYGICAWMLFPSGVTSWSGDDWHTWGIADIRAAVRAVPDWIGAVGWSGPGFSADDWIVVGHSNGGQGVWFLVTHYPDNIIAAAPVSGYTSIENYVPYNMWRDSEPLISAILHQSRASFKHELLVANAAGIPILQQHGLNDTNVPVYHSRLMHQLVEETGWSSCYVELPHEGHWYDGVMATAPLLKFYNDSLRLTPNRTPLEYTMYVPPSGDMASKGGICVDQLQSPDMFGRLRVKKDSHSGVWHIQTQNIYRFHLTAKICKTEDSMILVVDNIDIQFKVDQFECESTWYVKDTNSRWIVSKENDWQSISQRYGRQMGAMDAILRTNGIFTINLCSVGVEETALQISRNLLQYFAADSHIDRQCSLLNTTFPGNVITVSLGNELANSVLPSYPIDVEDNHIALYRRGFPAPGSLHGSVNFETKGHYQKYTLDREPTMGALFLRPLGNESLELVVWGEDMNGLEQAARLVPTLTGAGQPEFLILGGSCRWKGHAGLYAAGHLDKFWQISMGSYIASGT</sequence>
<dbReference type="InterPro" id="IPR001375">
    <property type="entry name" value="Peptidase_S9_cat"/>
</dbReference>
<dbReference type="InterPro" id="IPR050955">
    <property type="entry name" value="Plant_Biomass_Hydrol_Est"/>
</dbReference>
<protein>
    <recommendedName>
        <fullName evidence="2">Peptidase S9 prolyl oligopeptidase catalytic domain-containing protein</fullName>
    </recommendedName>
</protein>
<evidence type="ECO:0000313" key="4">
    <source>
        <dbReference type="Proteomes" id="UP000654913"/>
    </source>
</evidence>
<evidence type="ECO:0000259" key="2">
    <source>
        <dbReference type="Pfam" id="PF00326"/>
    </source>
</evidence>
<dbReference type="Proteomes" id="UP000654913">
    <property type="component" value="Chromosome 6"/>
</dbReference>
<dbReference type="PANTHER" id="PTHR43037">
    <property type="entry name" value="UNNAMED PRODUCT-RELATED"/>
    <property type="match status" value="1"/>
</dbReference>
<evidence type="ECO:0000313" key="3">
    <source>
        <dbReference type="EMBL" id="BCS27504.1"/>
    </source>
</evidence>